<proteinExistence type="predicted"/>
<feature type="region of interest" description="Disordered" evidence="1">
    <location>
        <begin position="114"/>
        <end position="136"/>
    </location>
</feature>
<evidence type="ECO:0000313" key="2">
    <source>
        <dbReference type="EMBL" id="PMD05872.1"/>
    </source>
</evidence>
<evidence type="ECO:0000313" key="3">
    <source>
        <dbReference type="Proteomes" id="UP000235598"/>
    </source>
</evidence>
<gene>
    <name evidence="2" type="ORF">CJ199_00195</name>
</gene>
<feature type="compositionally biased region" description="Basic and acidic residues" evidence="1">
    <location>
        <begin position="68"/>
        <end position="100"/>
    </location>
</feature>
<feature type="compositionally biased region" description="Low complexity" evidence="1">
    <location>
        <begin position="8"/>
        <end position="25"/>
    </location>
</feature>
<evidence type="ECO:0000256" key="1">
    <source>
        <dbReference type="SAM" id="MobiDB-lite"/>
    </source>
</evidence>
<protein>
    <recommendedName>
        <fullName evidence="4">Septum formation initiator</fullName>
    </recommendedName>
</protein>
<dbReference type="Pfam" id="PF04977">
    <property type="entry name" value="DivIC"/>
    <property type="match status" value="1"/>
</dbReference>
<reference evidence="2 3" key="1">
    <citation type="submission" date="2017-09" db="EMBL/GenBank/DDBJ databases">
        <title>Bacterial strain isolated from the female urinary microbiota.</title>
        <authorList>
            <person name="Thomas-White K."/>
            <person name="Kumar N."/>
            <person name="Forster S."/>
            <person name="Putonti C."/>
            <person name="Lawley T."/>
            <person name="Wolfe A.J."/>
        </authorList>
    </citation>
    <scope>NUCLEOTIDE SEQUENCE [LARGE SCALE GENOMIC DNA]</scope>
    <source>
        <strain evidence="2 3">UMB1301</strain>
    </source>
</reference>
<dbReference type="AlphaFoldDB" id="A0A2N6VNZ2"/>
<accession>A0A2N6VNZ2</accession>
<dbReference type="RefSeq" id="WP_102237531.1">
    <property type="nucleotide sequence ID" value="NZ_BAAAIM010000001.1"/>
</dbReference>
<evidence type="ECO:0008006" key="4">
    <source>
        <dbReference type="Google" id="ProtNLM"/>
    </source>
</evidence>
<dbReference type="OrthoDB" id="5187715at2"/>
<comment type="caution">
    <text evidence="2">The sequence shown here is derived from an EMBL/GenBank/DDBJ whole genome shotgun (WGS) entry which is preliminary data.</text>
</comment>
<organism evidence="2 3">
    <name type="scientific">Brevibacterium paucivorans</name>
    <dbReference type="NCBI Taxonomy" id="170994"/>
    <lineage>
        <taxon>Bacteria</taxon>
        <taxon>Bacillati</taxon>
        <taxon>Actinomycetota</taxon>
        <taxon>Actinomycetes</taxon>
        <taxon>Micrococcales</taxon>
        <taxon>Brevibacteriaceae</taxon>
        <taxon>Brevibacterium</taxon>
    </lineage>
</organism>
<name>A0A2N6VNZ2_9MICO</name>
<dbReference type="EMBL" id="PNHK01000001">
    <property type="protein sequence ID" value="PMD05872.1"/>
    <property type="molecule type" value="Genomic_DNA"/>
</dbReference>
<feature type="region of interest" description="Disordered" evidence="1">
    <location>
        <begin position="1"/>
        <end position="33"/>
    </location>
</feature>
<dbReference type="InterPro" id="IPR007060">
    <property type="entry name" value="FtsL/DivIC"/>
</dbReference>
<feature type="region of interest" description="Disordered" evidence="1">
    <location>
        <begin position="67"/>
        <end position="100"/>
    </location>
</feature>
<sequence>MSKKPQSRRATSSSETSGRTSTSGRPTRRKRLSFGRKATLAAVFLLVGLMFVPTVSTGIRQAQQISALERDNEATEQEIKDLEKKQRDLKDPKYMERRARDEYHYAKPGEKIFIVESDKNEHASTNQANKGERQRPWYVELSDSLKTVGLATEE</sequence>
<dbReference type="Proteomes" id="UP000235598">
    <property type="component" value="Unassembled WGS sequence"/>
</dbReference>